<protein>
    <recommendedName>
        <fullName evidence="4">Lipoprotein</fullName>
    </recommendedName>
</protein>
<keyword evidence="1" id="KW-0812">Transmembrane</keyword>
<feature type="transmembrane region" description="Helical" evidence="1">
    <location>
        <begin position="12"/>
        <end position="31"/>
    </location>
</feature>
<feature type="transmembrane region" description="Helical" evidence="1">
    <location>
        <begin position="116"/>
        <end position="137"/>
    </location>
</feature>
<dbReference type="RefSeq" id="WP_168515430.1">
    <property type="nucleotide sequence ID" value="NZ_JAAXLS010000007.1"/>
</dbReference>
<keyword evidence="1" id="KW-0472">Membrane</keyword>
<gene>
    <name evidence="2" type="ORF">HFP15_13925</name>
</gene>
<evidence type="ECO:0008006" key="4">
    <source>
        <dbReference type="Google" id="ProtNLM"/>
    </source>
</evidence>
<evidence type="ECO:0000313" key="2">
    <source>
        <dbReference type="EMBL" id="NKQ53981.1"/>
    </source>
</evidence>
<sequence length="151" mass="16659">MRRLYGAGWRHLVVTPACLALAAYAGSFLLGDPALPAMLIWFIGAALVHDLVLYPLYTLADRGLSRLPVPVLNHVRIPLLGAGLTLLMFLPGIIRQGEATHLAATSLDQQPYLGRWLWLVLAMFVASGLVYAIRLGTVKVWRRTRSRSSRS</sequence>
<proteinExistence type="predicted"/>
<accession>A0ABX1J3N6</accession>
<name>A0ABX1J3N6_9PSEU</name>
<evidence type="ECO:0000256" key="1">
    <source>
        <dbReference type="SAM" id="Phobius"/>
    </source>
</evidence>
<dbReference type="EMBL" id="JAAXLS010000007">
    <property type="protein sequence ID" value="NKQ53981.1"/>
    <property type="molecule type" value="Genomic_DNA"/>
</dbReference>
<reference evidence="2 3" key="1">
    <citation type="submission" date="2020-04" db="EMBL/GenBank/DDBJ databases">
        <title>Novel species.</title>
        <authorList>
            <person name="Teo W.F.A."/>
            <person name="Lipun K."/>
            <person name="Srisuk N."/>
            <person name="Duangmal K."/>
        </authorList>
    </citation>
    <scope>NUCLEOTIDE SEQUENCE [LARGE SCALE GENOMIC DNA]</scope>
    <source>
        <strain evidence="2 3">K13G38</strain>
    </source>
</reference>
<feature type="transmembrane region" description="Helical" evidence="1">
    <location>
        <begin position="37"/>
        <end position="57"/>
    </location>
</feature>
<comment type="caution">
    <text evidence="2">The sequence shown here is derived from an EMBL/GenBank/DDBJ whole genome shotgun (WGS) entry which is preliminary data.</text>
</comment>
<feature type="transmembrane region" description="Helical" evidence="1">
    <location>
        <begin position="77"/>
        <end position="96"/>
    </location>
</feature>
<keyword evidence="3" id="KW-1185">Reference proteome</keyword>
<keyword evidence="1" id="KW-1133">Transmembrane helix</keyword>
<dbReference type="Proteomes" id="UP000715441">
    <property type="component" value="Unassembled WGS sequence"/>
</dbReference>
<evidence type="ECO:0000313" key="3">
    <source>
        <dbReference type="Proteomes" id="UP000715441"/>
    </source>
</evidence>
<organism evidence="2 3">
    <name type="scientific">Amycolatopsis acididurans</name>
    <dbReference type="NCBI Taxonomy" id="2724524"/>
    <lineage>
        <taxon>Bacteria</taxon>
        <taxon>Bacillati</taxon>
        <taxon>Actinomycetota</taxon>
        <taxon>Actinomycetes</taxon>
        <taxon>Pseudonocardiales</taxon>
        <taxon>Pseudonocardiaceae</taxon>
        <taxon>Amycolatopsis</taxon>
    </lineage>
</organism>